<organism evidence="1 2">
    <name type="scientific">Sphenostylis stenocarpa</name>
    <dbReference type="NCBI Taxonomy" id="92480"/>
    <lineage>
        <taxon>Eukaryota</taxon>
        <taxon>Viridiplantae</taxon>
        <taxon>Streptophyta</taxon>
        <taxon>Embryophyta</taxon>
        <taxon>Tracheophyta</taxon>
        <taxon>Spermatophyta</taxon>
        <taxon>Magnoliopsida</taxon>
        <taxon>eudicotyledons</taxon>
        <taxon>Gunneridae</taxon>
        <taxon>Pentapetalae</taxon>
        <taxon>rosids</taxon>
        <taxon>fabids</taxon>
        <taxon>Fabales</taxon>
        <taxon>Fabaceae</taxon>
        <taxon>Papilionoideae</taxon>
        <taxon>50 kb inversion clade</taxon>
        <taxon>NPAAA clade</taxon>
        <taxon>indigoferoid/millettioid clade</taxon>
        <taxon>Phaseoleae</taxon>
        <taxon>Sphenostylis</taxon>
    </lineage>
</organism>
<proteinExistence type="predicted"/>
<dbReference type="Gramene" id="rna-AYBTSS11_LOCUS13607">
    <property type="protein sequence ID" value="CAJ1949210.1"/>
    <property type="gene ID" value="gene-AYBTSS11_LOCUS13607"/>
</dbReference>
<dbReference type="Proteomes" id="UP001189624">
    <property type="component" value="Chromosome 4"/>
</dbReference>
<keyword evidence="2" id="KW-1185">Reference proteome</keyword>
<dbReference type="AlphaFoldDB" id="A0AA86SL41"/>
<evidence type="ECO:0000313" key="1">
    <source>
        <dbReference type="EMBL" id="CAJ1949210.1"/>
    </source>
</evidence>
<accession>A0AA86SL41</accession>
<reference evidence="1" key="1">
    <citation type="submission" date="2023-10" db="EMBL/GenBank/DDBJ databases">
        <authorList>
            <person name="Domelevo Entfellner J.-B."/>
        </authorList>
    </citation>
    <scope>NUCLEOTIDE SEQUENCE</scope>
</reference>
<sequence length="74" mass="8081">MRGTVTYEVISVREKLKTGQEDDIGIANLFVCDLFLLSAKRSFSLSVPSIVAITGTEGCCGTLRFILWRANVVA</sequence>
<name>A0AA86SL41_9FABA</name>
<gene>
    <name evidence="1" type="ORF">AYBTSS11_LOCUS13607</name>
</gene>
<dbReference type="EMBL" id="OY731401">
    <property type="protein sequence ID" value="CAJ1949210.1"/>
    <property type="molecule type" value="Genomic_DNA"/>
</dbReference>
<evidence type="ECO:0000313" key="2">
    <source>
        <dbReference type="Proteomes" id="UP001189624"/>
    </source>
</evidence>
<protein>
    <submittedName>
        <fullName evidence="1">Uncharacterized protein</fullName>
    </submittedName>
</protein>